<dbReference type="Gene3D" id="3.30.1370.120">
    <property type="match status" value="8"/>
</dbReference>
<dbReference type="PANTHER" id="PTHR30332">
    <property type="entry name" value="PROBABLE GENERAL SECRETION PATHWAY PROTEIN D"/>
    <property type="match status" value="1"/>
</dbReference>
<dbReference type="EMBL" id="CP136920">
    <property type="protein sequence ID" value="WOO41926.1"/>
    <property type="molecule type" value="Genomic_DNA"/>
</dbReference>
<evidence type="ECO:0000313" key="11">
    <source>
        <dbReference type="Proteomes" id="UP001304300"/>
    </source>
</evidence>
<dbReference type="PRINTS" id="PR00811">
    <property type="entry name" value="BCTERIALGSPD"/>
</dbReference>
<feature type="compositionally biased region" description="Basic and acidic residues" evidence="6">
    <location>
        <begin position="92"/>
        <end position="110"/>
    </location>
</feature>
<proteinExistence type="inferred from homology"/>
<evidence type="ECO:0000256" key="4">
    <source>
        <dbReference type="RuleBase" id="RU004003"/>
    </source>
</evidence>
<dbReference type="GO" id="GO:0015627">
    <property type="term" value="C:type II protein secretion system complex"/>
    <property type="evidence" value="ECO:0007669"/>
    <property type="project" value="TreeGrafter"/>
</dbReference>
<evidence type="ECO:0000256" key="1">
    <source>
        <dbReference type="ARBA" id="ARBA00004370"/>
    </source>
</evidence>
<evidence type="ECO:0000259" key="9">
    <source>
        <dbReference type="Pfam" id="PF03958"/>
    </source>
</evidence>
<dbReference type="GO" id="GO:0009306">
    <property type="term" value="P:protein secretion"/>
    <property type="evidence" value="ECO:0007669"/>
    <property type="project" value="InterPro"/>
</dbReference>
<feature type="compositionally biased region" description="Polar residues" evidence="6">
    <location>
        <begin position="46"/>
        <end position="55"/>
    </location>
</feature>
<dbReference type="InterPro" id="IPR004846">
    <property type="entry name" value="T2SS/T3SS_dom"/>
</dbReference>
<feature type="domain" description="NolW-like" evidence="9">
    <location>
        <begin position="522"/>
        <end position="613"/>
    </location>
</feature>
<gene>
    <name evidence="10" type="ORF">RZN69_02415</name>
</gene>
<evidence type="ECO:0000256" key="5">
    <source>
        <dbReference type="RuleBase" id="RU004004"/>
    </source>
</evidence>
<dbReference type="Gene3D" id="3.55.50.30">
    <property type="match status" value="1"/>
</dbReference>
<feature type="signal peptide" evidence="7">
    <location>
        <begin position="1"/>
        <end position="23"/>
    </location>
</feature>
<feature type="compositionally biased region" description="Low complexity" evidence="6">
    <location>
        <begin position="81"/>
        <end position="91"/>
    </location>
</feature>
<feature type="region of interest" description="Disordered" evidence="6">
    <location>
        <begin position="24"/>
        <end position="124"/>
    </location>
</feature>
<comment type="similarity">
    <text evidence="4">Belongs to the bacterial secretin family.</text>
</comment>
<feature type="domain" description="Type II/III secretion system secretin-like" evidence="8">
    <location>
        <begin position="1143"/>
        <end position="1307"/>
    </location>
</feature>
<name>A0AAQ3QU11_9BACT</name>
<dbReference type="KEGG" id="puo:RZN69_02415"/>
<feature type="compositionally biased region" description="Low complexity" evidence="6">
    <location>
        <begin position="1379"/>
        <end position="1397"/>
    </location>
</feature>
<dbReference type="InterPro" id="IPR050810">
    <property type="entry name" value="Bact_Secretion_Sys_Channel"/>
</dbReference>
<evidence type="ECO:0000256" key="6">
    <source>
        <dbReference type="SAM" id="MobiDB-lite"/>
    </source>
</evidence>
<evidence type="ECO:0000256" key="2">
    <source>
        <dbReference type="ARBA" id="ARBA00022729"/>
    </source>
</evidence>
<accession>A0AAQ3QU11</accession>
<evidence type="ECO:0000256" key="7">
    <source>
        <dbReference type="SAM" id="SignalP"/>
    </source>
</evidence>
<feature type="domain" description="NolW-like" evidence="9">
    <location>
        <begin position="621"/>
        <end position="711"/>
    </location>
</feature>
<dbReference type="PANTHER" id="PTHR30332:SF24">
    <property type="entry name" value="SECRETIN GSPD-RELATED"/>
    <property type="match status" value="1"/>
</dbReference>
<keyword evidence="3" id="KW-0472">Membrane</keyword>
<keyword evidence="2 7" id="KW-0732">Signal</keyword>
<comment type="subcellular location">
    <subcellularLocation>
        <location evidence="5">Cell outer membrane</location>
    </subcellularLocation>
    <subcellularLocation>
        <location evidence="1">Membrane</location>
    </subcellularLocation>
</comment>
<dbReference type="Pfam" id="PF00263">
    <property type="entry name" value="Secretin"/>
    <property type="match status" value="1"/>
</dbReference>
<dbReference type="GO" id="GO:0009279">
    <property type="term" value="C:cell outer membrane"/>
    <property type="evidence" value="ECO:0007669"/>
    <property type="project" value="UniProtKB-SubCell"/>
</dbReference>
<organism evidence="10 11">
    <name type="scientific">Rubellicoccus peritrichatus</name>
    <dbReference type="NCBI Taxonomy" id="3080537"/>
    <lineage>
        <taxon>Bacteria</taxon>
        <taxon>Pseudomonadati</taxon>
        <taxon>Verrucomicrobiota</taxon>
        <taxon>Opitutia</taxon>
        <taxon>Puniceicoccales</taxon>
        <taxon>Cerasicoccaceae</taxon>
        <taxon>Rubellicoccus</taxon>
    </lineage>
</organism>
<feature type="domain" description="NolW-like" evidence="9">
    <location>
        <begin position="928"/>
        <end position="1050"/>
    </location>
</feature>
<feature type="domain" description="NolW-like" evidence="9">
    <location>
        <begin position="717"/>
        <end position="817"/>
    </location>
</feature>
<feature type="chain" id="PRO_5042931077" evidence="7">
    <location>
        <begin position="24"/>
        <end position="1408"/>
    </location>
</feature>
<evidence type="ECO:0000256" key="3">
    <source>
        <dbReference type="ARBA" id="ARBA00023136"/>
    </source>
</evidence>
<dbReference type="Proteomes" id="UP001304300">
    <property type="component" value="Chromosome"/>
</dbReference>
<dbReference type="RefSeq" id="WP_317834410.1">
    <property type="nucleotide sequence ID" value="NZ_CP136920.1"/>
</dbReference>
<feature type="domain" description="NolW-like" evidence="9">
    <location>
        <begin position="246"/>
        <end position="307"/>
    </location>
</feature>
<reference evidence="10 11" key="1">
    <citation type="submission" date="2023-10" db="EMBL/GenBank/DDBJ databases">
        <title>Rubellicoccus peritrichatus gen. nov., sp. nov., isolated from an algae of coral reef tank.</title>
        <authorList>
            <person name="Luo J."/>
        </authorList>
    </citation>
    <scope>NUCLEOTIDE SEQUENCE [LARGE SCALE GENOMIC DNA]</scope>
    <source>
        <strain evidence="10 11">CR14</strain>
    </source>
</reference>
<protein>
    <submittedName>
        <fullName evidence="10">Secretin N-terminal domain-containing protein</fullName>
    </submittedName>
</protein>
<dbReference type="InterPro" id="IPR038591">
    <property type="entry name" value="NolW-like_sf"/>
</dbReference>
<sequence length="1408" mass="155482">MANILKTLFSLLCLLGAAIQLTAQESEPESPDNPAPKVEGIAAQDEATTNVTSESIAPESESTASKEESTGEIESSKNTNEPVAEVAVAGEAKPEPESKLVAKKAKEPKAKNRKNRQTTTDESSQPLLIVCQPLGDKKPDAMVGPVVLRNTELIQVIELLQQYSGRVIIPADGLPKKKISFNSNGELPRVEAIFALETLLSMNGVLLLPIDNQFIRAVSSKNSARQSPELLEELPEGVQSEQIFAKIFPLEYVDPREIYNQVRNLITPGNVASIQRFEWSNSIMVVDRLSNLQAIEDIIAKIDQPPEKTNQIYTFPVQFGTASRIRDTLRQIQRSSYDAWLGDATIWVDARTNKLVIVTRAENYELLKKLVADLDEEVAPFTTSKVITIKDGNFWSIWGIVNGIVRNQQRQFSRRGFRSPEETDGDAEVGQPTAVVENVTEVVEGDVVPITAIADASAPEASPDSLMMDAGMPELQFSPYVQVLPDHSNNALVVYGTASDIKRMETLVGQLDIKSAPYVTSEIFTIQYAQATDLAQLVGNLINLQRRTFSRRGLQSGGSTVTRESAIAGENSGFQFSDFATVVADRRKNAILVYGTRNDIDQVNSLVEKLDKESVPITRNEVVYLQHAQADTLARMIMGVVNYQRRSFSQQRTRSQAGDDAVIEETPDIGFEFSSFAIVYADRRTNSLFVYGTESDIKRVQHMVEDADIPVEPITTTRVFALKHTDANQITGTINRIISGQQRALRQVRSEGRQVTNPAAAEDSINPADQVAEGEEALQFSPFISVTPDTRSNSIIVYGTDSDVVQIENLLKQVDIEVSPFTNSQVFFLEEAQSQSLISILNNIIRGQERALARVRSRIREIRNIRPDDEDAQSVESTLQSLQFSPYITIVENRRNNSIIVYGTDSDLEQIGQLIKINDVEIAPFTQTKTFFIRHADANDVAQTITTLISQQQRVREREATLQRVFRRGGGDQEEELPGMEPEFSTTPAPENVTETFSEATYDNTGDYDSDLQFSPYISLVADDRSNAVIAYGTQFDLTQIEALIDQIDNVLPQVRIEVVIAEVLLQGNQVSGLSSFGINYRNPFDFQKVSTITNDLVSQDVVGREALQTSAPKLNESDANSAFDLGISLNDFSLTTIFRVAQEDRNVKVLSAPTITTTHNQLASINVGEARPIITSSASNLNSSDLVTRSTVEYRDIGITLRVTPLVSESGSIQLDLEQIVETVIGEQTIDTNVQPIISTRRASSFVSVRDKEVIVMGGLQSVETTDQDGKVFILGDIPLIGELFKPKRDNSVVRELIIFIKPYLVQSVDESNLLTAEELDRTAIGKDIEYYLEEGRFREQKQLIPPAADEEATEKDLEEAQKTAQEAEEADGTSTDSASGKSPTASSSNSNSAPPVATFIQRRGPR</sequence>
<dbReference type="Pfam" id="PF03958">
    <property type="entry name" value="Secretin_N"/>
    <property type="match status" value="5"/>
</dbReference>
<evidence type="ECO:0000313" key="10">
    <source>
        <dbReference type="EMBL" id="WOO41926.1"/>
    </source>
</evidence>
<feature type="region of interest" description="Disordered" evidence="6">
    <location>
        <begin position="1343"/>
        <end position="1408"/>
    </location>
</feature>
<dbReference type="InterPro" id="IPR005644">
    <property type="entry name" value="NolW-like"/>
</dbReference>
<keyword evidence="11" id="KW-1185">Reference proteome</keyword>
<dbReference type="InterPro" id="IPR001775">
    <property type="entry name" value="GspD/PilQ"/>
</dbReference>
<evidence type="ECO:0000259" key="8">
    <source>
        <dbReference type="Pfam" id="PF00263"/>
    </source>
</evidence>
<keyword evidence="5" id="KW-0813">Transport</keyword>
<feature type="region of interest" description="Disordered" evidence="6">
    <location>
        <begin position="968"/>
        <end position="991"/>
    </location>
</feature>